<dbReference type="Pfam" id="PF00534">
    <property type="entry name" value="Glycos_transf_1"/>
    <property type="match status" value="1"/>
</dbReference>
<dbReference type="GO" id="GO:0016758">
    <property type="term" value="F:hexosyltransferase activity"/>
    <property type="evidence" value="ECO:0007669"/>
    <property type="project" value="TreeGrafter"/>
</dbReference>
<dbReference type="InterPro" id="IPR001296">
    <property type="entry name" value="Glyco_trans_1"/>
</dbReference>
<organism evidence="3 4">
    <name type="scientific">Anaerococcus prevotii (strain ATCC 9321 / DSM 20548 / JCM 6508 / NCTC 11806 / PC1)</name>
    <name type="common">Peptostreptococcus prevotii</name>
    <name type="synonym">Peptococcus prevotii</name>
    <dbReference type="NCBI Taxonomy" id="525919"/>
    <lineage>
        <taxon>Bacteria</taxon>
        <taxon>Bacillati</taxon>
        <taxon>Bacillota</taxon>
        <taxon>Tissierellia</taxon>
        <taxon>Tissierellales</taxon>
        <taxon>Peptoniphilaceae</taxon>
        <taxon>Anaerococcus</taxon>
    </lineage>
</organism>
<protein>
    <submittedName>
        <fullName evidence="3">Glycosyl transferase group 1</fullName>
    </submittedName>
</protein>
<dbReference type="PANTHER" id="PTHR45947">
    <property type="entry name" value="SULFOQUINOVOSYL TRANSFERASE SQD2"/>
    <property type="match status" value="1"/>
</dbReference>
<dbReference type="HOGENOM" id="CLU_009583_2_0_9"/>
<name>C7RFF0_ANAPD</name>
<dbReference type="AlphaFoldDB" id="C7RFF0"/>
<keyword evidence="3" id="KW-0808">Transferase</keyword>
<keyword evidence="4" id="KW-1185">Reference proteome</keyword>
<sequence>MKILITSDWYYPVVNGVVRSVLNLKEYLENRGHEVKVLTLSNTMKSYKAGNIYYVGSLSARKIYPEARVTNLLSKTHIKELEGWGPDIIHSQCEFSTFIMAKTIAHDLKIPIIHTYHTIYEDYTHYFIGNKTMGKKAVALASKKFSDLCNGLIAPSEKTAKLLREYGVDEGKISVIATGIRIPDLLTENPRKDLGIDEKEKVLLYLGRIGEEKNIEELVDFYQKIDDPDVKLYIVGGGPHLDDLMDFARSFPKKVNFLGMVNPEDVNKYYQMADVFVSGSTSETQGLTYYEALSNGTVAVCRKDAALCGVIVNGYNGYVYENFEEFEKIINKVLNKEFKTYLSKNARSYAIEKFSIEAFGEKCERLYQKAIEEYEYESFNIFKRL</sequence>
<dbReference type="Pfam" id="PF13439">
    <property type="entry name" value="Glyco_transf_4"/>
    <property type="match status" value="1"/>
</dbReference>
<dbReference type="SUPFAM" id="SSF53756">
    <property type="entry name" value="UDP-Glycosyltransferase/glycogen phosphorylase"/>
    <property type="match status" value="1"/>
</dbReference>
<evidence type="ECO:0000259" key="2">
    <source>
        <dbReference type="Pfam" id="PF13439"/>
    </source>
</evidence>
<dbReference type="InterPro" id="IPR050194">
    <property type="entry name" value="Glycosyltransferase_grp1"/>
</dbReference>
<evidence type="ECO:0000259" key="1">
    <source>
        <dbReference type="Pfam" id="PF00534"/>
    </source>
</evidence>
<gene>
    <name evidence="3" type="ordered locus">Apre_0159</name>
</gene>
<dbReference type="EMBL" id="CP001708">
    <property type="protein sequence ID" value="ACV28211.1"/>
    <property type="molecule type" value="Genomic_DNA"/>
</dbReference>
<feature type="domain" description="Glycosyltransferase subfamily 4-like N-terminal" evidence="2">
    <location>
        <begin position="14"/>
        <end position="180"/>
    </location>
</feature>
<proteinExistence type="predicted"/>
<dbReference type="CAZy" id="GT4">
    <property type="family name" value="Glycosyltransferase Family 4"/>
</dbReference>
<evidence type="ECO:0000313" key="4">
    <source>
        <dbReference type="Proteomes" id="UP000002294"/>
    </source>
</evidence>
<accession>C7RFF0</accession>
<feature type="domain" description="Glycosyl transferase family 1" evidence="1">
    <location>
        <begin position="189"/>
        <end position="347"/>
    </location>
</feature>
<dbReference type="eggNOG" id="COG0438">
    <property type="taxonomic scope" value="Bacteria"/>
</dbReference>
<dbReference type="KEGG" id="apr:Apre_0159"/>
<dbReference type="STRING" id="525919.Apre_0159"/>
<dbReference type="Proteomes" id="UP000002294">
    <property type="component" value="Chromosome"/>
</dbReference>
<reference evidence="3 4" key="1">
    <citation type="journal article" date="2009" name="Stand. Genomic Sci.">
        <title>Complete genome sequence of Anaerococcus prevotii type strain (PC1).</title>
        <authorList>
            <person name="Labutti K."/>
            <person name="Pukall R."/>
            <person name="Steenblock K."/>
            <person name="Glavina Del Rio T."/>
            <person name="Tice H."/>
            <person name="Copeland A."/>
            <person name="Cheng J.F."/>
            <person name="Lucas S."/>
            <person name="Chen F."/>
            <person name="Nolan M."/>
            <person name="Bruce D."/>
            <person name="Goodwin L."/>
            <person name="Pitluck S."/>
            <person name="Ivanova N."/>
            <person name="Mavromatis K."/>
            <person name="Ovchinnikova G."/>
            <person name="Pati A."/>
            <person name="Chen A."/>
            <person name="Palaniappan K."/>
            <person name="Land M."/>
            <person name="Hauser L."/>
            <person name="Chang Y.J."/>
            <person name="Jeffries C.D."/>
            <person name="Chain P."/>
            <person name="Saunders E."/>
            <person name="Brettin T."/>
            <person name="Detter J.C."/>
            <person name="Han C."/>
            <person name="Goker M."/>
            <person name="Bristow J."/>
            <person name="Eisen J.A."/>
            <person name="Markowitz V."/>
            <person name="Hugenholtz P."/>
            <person name="Kyrpides N.C."/>
            <person name="Klenk H.P."/>
            <person name="Lapidus A."/>
        </authorList>
    </citation>
    <scope>NUCLEOTIDE SEQUENCE [LARGE SCALE GENOMIC DNA]</scope>
    <source>
        <strain evidence="4">ATCC 9321 / DSM 20548 / JCM 6508 / NCTC 11806 / PC1</strain>
    </source>
</reference>
<dbReference type="OrthoDB" id="9802525at2"/>
<evidence type="ECO:0000313" key="3">
    <source>
        <dbReference type="EMBL" id="ACV28211.1"/>
    </source>
</evidence>
<dbReference type="RefSeq" id="WP_012803630.1">
    <property type="nucleotide sequence ID" value="NC_013171.1"/>
</dbReference>
<dbReference type="PANTHER" id="PTHR45947:SF3">
    <property type="entry name" value="SULFOQUINOVOSYL TRANSFERASE SQD2"/>
    <property type="match status" value="1"/>
</dbReference>
<dbReference type="Gene3D" id="3.40.50.2000">
    <property type="entry name" value="Glycogen Phosphorylase B"/>
    <property type="match status" value="2"/>
</dbReference>
<dbReference type="InterPro" id="IPR028098">
    <property type="entry name" value="Glyco_trans_4-like_N"/>
</dbReference>